<evidence type="ECO:0000256" key="1">
    <source>
        <dbReference type="ARBA" id="ARBA00001968"/>
    </source>
</evidence>
<organism evidence="7 8">
    <name type="scientific">Megasphaera paucivorans</name>
    <dbReference type="NCBI Taxonomy" id="349095"/>
    <lineage>
        <taxon>Bacteria</taxon>
        <taxon>Bacillati</taxon>
        <taxon>Bacillota</taxon>
        <taxon>Negativicutes</taxon>
        <taxon>Veillonellales</taxon>
        <taxon>Veillonellaceae</taxon>
        <taxon>Megasphaera</taxon>
    </lineage>
</organism>
<keyword evidence="3 6" id="KW-0963">Cytoplasm</keyword>
<feature type="site" description="Important for substrate specificity" evidence="6">
    <location>
        <position position="73"/>
    </location>
</feature>
<dbReference type="CDD" id="cd00555">
    <property type="entry name" value="Maf"/>
    <property type="match status" value="1"/>
</dbReference>
<protein>
    <recommendedName>
        <fullName evidence="6">dTTP/UTP pyrophosphatase</fullName>
        <shortName evidence="6">dTTPase/UTPase</shortName>
        <ecNumber evidence="6">3.6.1.9</ecNumber>
    </recommendedName>
    <alternativeName>
        <fullName evidence="6">Nucleoside triphosphate pyrophosphatase</fullName>
    </alternativeName>
    <alternativeName>
        <fullName evidence="6">Nucleotide pyrophosphatase</fullName>
        <shortName evidence="6">Nucleotide PPase</shortName>
    </alternativeName>
</protein>
<evidence type="ECO:0000256" key="2">
    <source>
        <dbReference type="ARBA" id="ARBA00004496"/>
    </source>
</evidence>
<dbReference type="HAMAP" id="MF_00528">
    <property type="entry name" value="Maf"/>
    <property type="match status" value="1"/>
</dbReference>
<dbReference type="Gene3D" id="3.90.950.10">
    <property type="match status" value="1"/>
</dbReference>
<dbReference type="PIRSF" id="PIRSF006305">
    <property type="entry name" value="Maf"/>
    <property type="match status" value="1"/>
</dbReference>
<reference evidence="7 8" key="1">
    <citation type="submission" date="2016-10" db="EMBL/GenBank/DDBJ databases">
        <authorList>
            <person name="de Groot N.N."/>
        </authorList>
    </citation>
    <scope>NUCLEOTIDE SEQUENCE [LARGE SCALE GENOMIC DNA]</scope>
    <source>
        <strain evidence="7 8">DSM 16981</strain>
    </source>
</reference>
<dbReference type="GO" id="GO:0005737">
    <property type="term" value="C:cytoplasm"/>
    <property type="evidence" value="ECO:0007669"/>
    <property type="project" value="UniProtKB-SubCell"/>
</dbReference>
<dbReference type="GO" id="GO:0009117">
    <property type="term" value="P:nucleotide metabolic process"/>
    <property type="evidence" value="ECO:0007669"/>
    <property type="project" value="UniProtKB-KW"/>
</dbReference>
<dbReference type="STRING" id="349095.SAMN05660299_01196"/>
<gene>
    <name evidence="7" type="ORF">SAMN05660299_01196</name>
</gene>
<dbReference type="GO" id="GO:0036221">
    <property type="term" value="F:UTP diphosphatase activity"/>
    <property type="evidence" value="ECO:0007669"/>
    <property type="project" value="RHEA"/>
</dbReference>
<accession>A0A1G9UIH0</accession>
<dbReference type="AlphaFoldDB" id="A0A1G9UIH0"/>
<comment type="catalytic activity">
    <reaction evidence="6">
        <text>dTTP + H2O = dTMP + diphosphate + H(+)</text>
        <dbReference type="Rhea" id="RHEA:28534"/>
        <dbReference type="ChEBI" id="CHEBI:15377"/>
        <dbReference type="ChEBI" id="CHEBI:15378"/>
        <dbReference type="ChEBI" id="CHEBI:33019"/>
        <dbReference type="ChEBI" id="CHEBI:37568"/>
        <dbReference type="ChEBI" id="CHEBI:63528"/>
        <dbReference type="EC" id="3.6.1.9"/>
    </reaction>
</comment>
<comment type="function">
    <text evidence="6">Nucleoside triphosphate pyrophosphatase that hydrolyzes dTTP and UTP. May have a dual role in cell division arrest and in preventing the incorporation of modified nucleotides into cellular nucleic acids.</text>
</comment>
<comment type="catalytic activity">
    <reaction evidence="6">
        <text>UTP + H2O = UMP + diphosphate + H(+)</text>
        <dbReference type="Rhea" id="RHEA:29395"/>
        <dbReference type="ChEBI" id="CHEBI:15377"/>
        <dbReference type="ChEBI" id="CHEBI:15378"/>
        <dbReference type="ChEBI" id="CHEBI:33019"/>
        <dbReference type="ChEBI" id="CHEBI:46398"/>
        <dbReference type="ChEBI" id="CHEBI:57865"/>
        <dbReference type="EC" id="3.6.1.9"/>
    </reaction>
</comment>
<feature type="site" description="Important for substrate specificity" evidence="6">
    <location>
        <position position="15"/>
    </location>
</feature>
<dbReference type="InterPro" id="IPR029001">
    <property type="entry name" value="ITPase-like_fam"/>
</dbReference>
<dbReference type="PANTHER" id="PTHR43213">
    <property type="entry name" value="BIFUNCTIONAL DTTP/UTP PYROPHOSPHATASE/METHYLTRANSFERASE PROTEIN-RELATED"/>
    <property type="match status" value="1"/>
</dbReference>
<keyword evidence="5 6" id="KW-0546">Nucleotide metabolism</keyword>
<comment type="cofactor">
    <cofactor evidence="1 6">
        <name>a divalent metal cation</name>
        <dbReference type="ChEBI" id="CHEBI:60240"/>
    </cofactor>
</comment>
<dbReference type="Proteomes" id="UP000199309">
    <property type="component" value="Unassembled WGS sequence"/>
</dbReference>
<comment type="subcellular location">
    <subcellularLocation>
        <location evidence="2 6">Cytoplasm</location>
    </subcellularLocation>
</comment>
<evidence type="ECO:0000256" key="4">
    <source>
        <dbReference type="ARBA" id="ARBA00022801"/>
    </source>
</evidence>
<evidence type="ECO:0000313" key="7">
    <source>
        <dbReference type="EMBL" id="SDM59730.1"/>
    </source>
</evidence>
<dbReference type="Pfam" id="PF02545">
    <property type="entry name" value="Maf"/>
    <property type="match status" value="1"/>
</dbReference>
<evidence type="ECO:0000256" key="6">
    <source>
        <dbReference type="HAMAP-Rule" id="MF_00528"/>
    </source>
</evidence>
<keyword evidence="4 6" id="KW-0378">Hydrolase</keyword>
<dbReference type="EMBL" id="FNHQ01000009">
    <property type="protein sequence ID" value="SDM59730.1"/>
    <property type="molecule type" value="Genomic_DNA"/>
</dbReference>
<evidence type="ECO:0000313" key="8">
    <source>
        <dbReference type="Proteomes" id="UP000199309"/>
    </source>
</evidence>
<name>A0A1G9UIH0_9FIRM</name>
<dbReference type="FunFam" id="3.90.950.10:FF:000005">
    <property type="entry name" value="7-methyl-GTP pyrophosphatase"/>
    <property type="match status" value="1"/>
</dbReference>
<evidence type="ECO:0000256" key="5">
    <source>
        <dbReference type="ARBA" id="ARBA00023080"/>
    </source>
</evidence>
<comment type="caution">
    <text evidence="6">Lacks conserved residue(s) required for the propagation of feature annotation.</text>
</comment>
<feature type="site" description="Important for substrate specificity" evidence="6">
    <location>
        <position position="155"/>
    </location>
</feature>
<dbReference type="NCBIfam" id="TIGR00172">
    <property type="entry name" value="maf"/>
    <property type="match status" value="1"/>
</dbReference>
<feature type="active site" description="Proton acceptor" evidence="6">
    <location>
        <position position="72"/>
    </location>
</feature>
<dbReference type="EC" id="3.6.1.9" evidence="6"/>
<proteinExistence type="inferred from homology"/>
<dbReference type="PANTHER" id="PTHR43213:SF5">
    <property type="entry name" value="BIFUNCTIONAL DTTP_UTP PYROPHOSPHATASE_METHYLTRANSFERASE PROTEIN-RELATED"/>
    <property type="match status" value="1"/>
</dbReference>
<dbReference type="InterPro" id="IPR003697">
    <property type="entry name" value="Maf-like"/>
</dbReference>
<evidence type="ECO:0000256" key="3">
    <source>
        <dbReference type="ARBA" id="ARBA00022490"/>
    </source>
</evidence>
<comment type="similarity">
    <text evidence="6">Belongs to the Maf family. YhdE subfamily.</text>
</comment>
<dbReference type="GO" id="GO:0036218">
    <property type="term" value="F:dTTP diphosphatase activity"/>
    <property type="evidence" value="ECO:0007669"/>
    <property type="project" value="RHEA"/>
</dbReference>
<keyword evidence="8" id="KW-1185">Reference proteome</keyword>
<dbReference type="SUPFAM" id="SSF52972">
    <property type="entry name" value="ITPase-like"/>
    <property type="match status" value="1"/>
</dbReference>
<sequence length="190" mass="20759">MGVIDVLILASGSPRRRELLAQIGIAYMVNPSSYNEQLPKKKDPEKYVLAQAAGKARDVAGKFPGQWVLGADTVVAVDGTILGKPRNDKEAIRMLHELSGKKHSVYTGVTLACSDKEYTQVVETKVWFRKLGDKEIERYVATGEPMDKAGAYGIQGKAAVFVDKINGSYTNVVGLPLSQVYKMLKKAKVT</sequence>